<proteinExistence type="predicted"/>
<dbReference type="PANTHER" id="PTHR43685">
    <property type="entry name" value="GLYCOSYLTRANSFERASE"/>
    <property type="match status" value="1"/>
</dbReference>
<comment type="caution">
    <text evidence="2">The sequence shown here is derived from an EMBL/GenBank/DDBJ whole genome shotgun (WGS) entry which is preliminary data.</text>
</comment>
<organism evidence="2 3">
    <name type="scientific">Alterirhizorhabdus solaris</name>
    <dbReference type="NCBI Taxonomy" id="2529389"/>
    <lineage>
        <taxon>Bacteria</taxon>
        <taxon>Pseudomonadati</taxon>
        <taxon>Pseudomonadota</taxon>
        <taxon>Alphaproteobacteria</taxon>
        <taxon>Sphingomonadales</taxon>
        <taxon>Rhizorhabdaceae</taxon>
        <taxon>Alterirhizorhabdus</taxon>
    </lineage>
</organism>
<accession>A0A558R1F5</accession>
<evidence type="ECO:0000313" key="3">
    <source>
        <dbReference type="Proteomes" id="UP000318681"/>
    </source>
</evidence>
<dbReference type="Pfam" id="PF00535">
    <property type="entry name" value="Glycos_transf_2"/>
    <property type="match status" value="1"/>
</dbReference>
<evidence type="ECO:0000313" key="2">
    <source>
        <dbReference type="EMBL" id="TVV73221.1"/>
    </source>
</evidence>
<dbReference type="PANTHER" id="PTHR43685:SF2">
    <property type="entry name" value="GLYCOSYLTRANSFERASE 2-LIKE DOMAIN-CONTAINING PROTEIN"/>
    <property type="match status" value="1"/>
</dbReference>
<dbReference type="InterPro" id="IPR001173">
    <property type="entry name" value="Glyco_trans_2-like"/>
</dbReference>
<keyword evidence="2" id="KW-0808">Transferase</keyword>
<dbReference type="EMBL" id="VNIM01000050">
    <property type="protein sequence ID" value="TVV73221.1"/>
    <property type="molecule type" value="Genomic_DNA"/>
</dbReference>
<dbReference type="RefSeq" id="WP_145152431.1">
    <property type="nucleotide sequence ID" value="NZ_VNIM01000050.1"/>
</dbReference>
<keyword evidence="3" id="KW-1185">Reference proteome</keyword>
<dbReference type="AlphaFoldDB" id="A0A558R1F5"/>
<name>A0A558R1F5_9SPHN</name>
<dbReference type="Gene3D" id="3.90.550.10">
    <property type="entry name" value="Spore Coat Polysaccharide Biosynthesis Protein SpsA, Chain A"/>
    <property type="match status" value="1"/>
</dbReference>
<reference evidence="2 3" key="1">
    <citation type="submission" date="2019-07" db="EMBL/GenBank/DDBJ databases">
        <title>Sphingomonas solaris sp. nov., isolated from a solar panel from Boston, Massachusetts.</title>
        <authorList>
            <person name="Tanner K."/>
            <person name="Pascual J."/>
            <person name="Mancuso C."/>
            <person name="Pereto J."/>
            <person name="Khalil A."/>
            <person name="Vilanova C."/>
        </authorList>
    </citation>
    <scope>NUCLEOTIDE SEQUENCE [LARGE SCALE GENOMIC DNA]</scope>
    <source>
        <strain evidence="2 3">R4DWN</strain>
    </source>
</reference>
<gene>
    <name evidence="2" type="ORF">FOY91_12740</name>
</gene>
<evidence type="ECO:0000259" key="1">
    <source>
        <dbReference type="Pfam" id="PF00535"/>
    </source>
</evidence>
<protein>
    <submittedName>
        <fullName evidence="2">Glycosyltransferase</fullName>
    </submittedName>
</protein>
<dbReference type="Proteomes" id="UP000318681">
    <property type="component" value="Unassembled WGS sequence"/>
</dbReference>
<sequence length="329" mass="35924">MNDAVAATTGPTPGVPAPDVSVIVPAWGLAHLVGETLVSLQAQRHANWEAIVVDDGAPDDVAGALAPFGGDPRIRLLRTDNRGVSTARNRAIGHARAPLIALLDGDDIYEPDYLSTMIGAIRADEALGFVCCDATYFGEEERAGRRFSEFSPQRPPITLERVLRRDFNVFTACIVRLAAFDATGGYDGGLAAAEDFDLWLRMLEAGWQGGYVAQALVRYRRRAGSLSRQTTLLTRALARVYRAAERRLGDTAEGRTAAAMALRAEHRSAWEEGDALIRDGRVREGLRVLRAARAWRRSLRWSLAMPLMIALPALAGPILRGRQRRNETG</sequence>
<dbReference type="GO" id="GO:0016740">
    <property type="term" value="F:transferase activity"/>
    <property type="evidence" value="ECO:0007669"/>
    <property type="project" value="UniProtKB-KW"/>
</dbReference>
<dbReference type="InterPro" id="IPR050834">
    <property type="entry name" value="Glycosyltransf_2"/>
</dbReference>
<dbReference type="InterPro" id="IPR029044">
    <property type="entry name" value="Nucleotide-diphossugar_trans"/>
</dbReference>
<dbReference type="CDD" id="cd00761">
    <property type="entry name" value="Glyco_tranf_GTA_type"/>
    <property type="match status" value="1"/>
</dbReference>
<dbReference type="OrthoDB" id="9813349at2"/>
<dbReference type="SUPFAM" id="SSF53448">
    <property type="entry name" value="Nucleotide-diphospho-sugar transferases"/>
    <property type="match status" value="1"/>
</dbReference>
<feature type="domain" description="Glycosyltransferase 2-like" evidence="1">
    <location>
        <begin position="21"/>
        <end position="155"/>
    </location>
</feature>